<evidence type="ECO:0000313" key="10">
    <source>
        <dbReference type="EMBL" id="CZQ91276.1"/>
    </source>
</evidence>
<dbReference type="Gene3D" id="3.90.470.20">
    <property type="entry name" value="4'-phosphopantetheinyl transferase domain"/>
    <property type="match status" value="1"/>
</dbReference>
<comment type="catalytic activity">
    <reaction evidence="8">
        <text>apo-[ACP] + CoA = holo-[ACP] + adenosine 3',5'-bisphosphate + H(+)</text>
        <dbReference type="Rhea" id="RHEA:12068"/>
        <dbReference type="Rhea" id="RHEA-COMP:9685"/>
        <dbReference type="Rhea" id="RHEA-COMP:9690"/>
        <dbReference type="ChEBI" id="CHEBI:15378"/>
        <dbReference type="ChEBI" id="CHEBI:29999"/>
        <dbReference type="ChEBI" id="CHEBI:57287"/>
        <dbReference type="ChEBI" id="CHEBI:58343"/>
        <dbReference type="ChEBI" id="CHEBI:64479"/>
        <dbReference type="EC" id="2.7.8.7"/>
    </reaction>
</comment>
<keyword evidence="8" id="KW-0963">Cytoplasm</keyword>
<evidence type="ECO:0000256" key="5">
    <source>
        <dbReference type="ARBA" id="ARBA00022842"/>
    </source>
</evidence>
<reference evidence="11 13" key="2">
    <citation type="submission" date="2016-10" db="EMBL/GenBank/DDBJ databases">
        <authorList>
            <person name="Varghese N."/>
            <person name="Submissions S."/>
        </authorList>
    </citation>
    <scope>NUCLEOTIDE SEQUENCE [LARGE SCALE GENOMIC DNA]</scope>
    <source>
        <strain evidence="11 13">DSM 2094</strain>
    </source>
</reference>
<comment type="function">
    <text evidence="8">Transfers the 4'-phosphopantetheine moiety from coenzyme A to a Ser of acyl-carrier-protein.</text>
</comment>
<evidence type="ECO:0000256" key="8">
    <source>
        <dbReference type="HAMAP-Rule" id="MF_00101"/>
    </source>
</evidence>
<comment type="similarity">
    <text evidence="8">Belongs to the P-Pant transferase superfamily. AcpS family.</text>
</comment>
<dbReference type="NCBIfam" id="TIGR00556">
    <property type="entry name" value="pantethn_trn"/>
    <property type="match status" value="1"/>
</dbReference>
<dbReference type="InterPro" id="IPR002582">
    <property type="entry name" value="ACPS"/>
</dbReference>
<proteinExistence type="inferred from homology"/>
<dbReference type="InterPro" id="IPR004568">
    <property type="entry name" value="Ppantetheine-prot_Trfase_dom"/>
</dbReference>
<feature type="binding site" evidence="8">
    <location>
        <position position="30"/>
    </location>
    <ligand>
        <name>Mg(2+)</name>
        <dbReference type="ChEBI" id="CHEBI:18420"/>
    </ligand>
</feature>
<evidence type="ECO:0000256" key="2">
    <source>
        <dbReference type="ARBA" id="ARBA00022679"/>
    </source>
</evidence>
<dbReference type="InterPro" id="IPR008278">
    <property type="entry name" value="4-PPantetheinyl_Trfase_dom"/>
</dbReference>
<comment type="caution">
    <text evidence="11">The sequence shown here is derived from an EMBL/GenBank/DDBJ whole genome shotgun (WGS) entry which is preliminary data.</text>
</comment>
<dbReference type="NCBIfam" id="TIGR00516">
    <property type="entry name" value="acpS"/>
    <property type="match status" value="1"/>
</dbReference>
<keyword evidence="7 8" id="KW-0275">Fatty acid biosynthesis</keyword>
<keyword evidence="12" id="KW-1185">Reference proteome</keyword>
<evidence type="ECO:0000256" key="3">
    <source>
        <dbReference type="ARBA" id="ARBA00022723"/>
    </source>
</evidence>
<dbReference type="Proteomes" id="UP000199686">
    <property type="component" value="Unassembled WGS sequence"/>
</dbReference>
<feature type="binding site" evidence="8">
    <location>
        <position position="80"/>
    </location>
    <ligand>
        <name>Mg(2+)</name>
        <dbReference type="ChEBI" id="CHEBI:18420"/>
    </ligand>
</feature>
<dbReference type="GO" id="GO:0006633">
    <property type="term" value="P:fatty acid biosynthetic process"/>
    <property type="evidence" value="ECO:0007669"/>
    <property type="project" value="UniProtKB-UniRule"/>
</dbReference>
<dbReference type="AlphaFoldDB" id="A0AB38BGW5"/>
<organism evidence="11 13">
    <name type="scientific">Trichococcus flocculiformis</name>
    <dbReference type="NCBI Taxonomy" id="82803"/>
    <lineage>
        <taxon>Bacteria</taxon>
        <taxon>Bacillati</taxon>
        <taxon>Bacillota</taxon>
        <taxon>Bacilli</taxon>
        <taxon>Lactobacillales</taxon>
        <taxon>Carnobacteriaceae</taxon>
        <taxon>Trichococcus</taxon>
    </lineage>
</organism>
<dbReference type="GO" id="GO:0005737">
    <property type="term" value="C:cytoplasm"/>
    <property type="evidence" value="ECO:0007669"/>
    <property type="project" value="UniProtKB-SubCell"/>
</dbReference>
<comment type="cofactor">
    <cofactor evidence="8">
        <name>Mg(2+)</name>
        <dbReference type="ChEBI" id="CHEBI:18420"/>
    </cofactor>
</comment>
<evidence type="ECO:0000259" key="9">
    <source>
        <dbReference type="Pfam" id="PF01648"/>
    </source>
</evidence>
<protein>
    <recommendedName>
        <fullName evidence="8">Holo-[acyl-carrier-protein] synthase</fullName>
        <shortName evidence="8">Holo-ACP synthase</shortName>
        <ecNumber evidence="8">2.7.8.7</ecNumber>
    </recommendedName>
    <alternativeName>
        <fullName evidence="8">4'-phosphopantetheinyl transferase AcpS</fullName>
    </alternativeName>
</protein>
<dbReference type="Pfam" id="PF01648">
    <property type="entry name" value="ACPS"/>
    <property type="match status" value="1"/>
</dbReference>
<dbReference type="GO" id="GO:0000287">
    <property type="term" value="F:magnesium ion binding"/>
    <property type="evidence" value="ECO:0007669"/>
    <property type="project" value="UniProtKB-UniRule"/>
</dbReference>
<dbReference type="SUPFAM" id="SSF56214">
    <property type="entry name" value="4'-phosphopantetheinyl transferase"/>
    <property type="match status" value="1"/>
</dbReference>
<dbReference type="GO" id="GO:0008897">
    <property type="term" value="F:holo-[acyl-carrier-protein] synthase activity"/>
    <property type="evidence" value="ECO:0007669"/>
    <property type="project" value="UniProtKB-UniRule"/>
</dbReference>
<accession>A0AB38BGW5</accession>
<sequence length="138" mass="15455">MLEFFFVFGKMRTMHEKEAVNGMIYGIGLDVTELDRITSAYERRSGFAERVLTEAELKLFLVLSGSRQMEFLAGRYAAKEAFSKAYGTGIGKLSFQDIEILPGEYRKPEITKSPFEGKGFVSITHSGNIIAAQVVLEK</sequence>
<dbReference type="Proteomes" id="UP000195947">
    <property type="component" value="Unassembled WGS sequence"/>
</dbReference>
<keyword evidence="6 8" id="KW-0443">Lipid metabolism</keyword>
<evidence type="ECO:0000256" key="6">
    <source>
        <dbReference type="ARBA" id="ARBA00023098"/>
    </source>
</evidence>
<keyword evidence="3 8" id="KW-0479">Metal-binding</keyword>
<evidence type="ECO:0000313" key="11">
    <source>
        <dbReference type="EMBL" id="SFH69224.1"/>
    </source>
</evidence>
<feature type="domain" description="4'-phosphopantetheinyl transferase" evidence="9">
    <location>
        <begin position="26"/>
        <end position="115"/>
    </location>
</feature>
<reference evidence="10 12" key="1">
    <citation type="submission" date="2016-02" db="EMBL/GenBank/DDBJ databases">
        <authorList>
            <person name="Strepis N."/>
        </authorList>
    </citation>
    <scope>NUCLEOTIDE SEQUENCE [LARGE SCALE GENOMIC DNA]</scope>
    <source>
        <strain evidence="10">Trichococcus flocculiformis</strain>
    </source>
</reference>
<keyword evidence="1 8" id="KW-0444">Lipid biosynthesis</keyword>
<evidence type="ECO:0000313" key="13">
    <source>
        <dbReference type="Proteomes" id="UP000199686"/>
    </source>
</evidence>
<keyword evidence="4 8" id="KW-0276">Fatty acid metabolism</keyword>
<evidence type="ECO:0000256" key="4">
    <source>
        <dbReference type="ARBA" id="ARBA00022832"/>
    </source>
</evidence>
<comment type="subcellular location">
    <subcellularLocation>
        <location evidence="8">Cytoplasm</location>
    </subcellularLocation>
</comment>
<dbReference type="EMBL" id="FJMZ01000012">
    <property type="protein sequence ID" value="CZQ91276.1"/>
    <property type="molecule type" value="Genomic_DNA"/>
</dbReference>
<name>A0AB38BGW5_9LACT</name>
<evidence type="ECO:0000256" key="1">
    <source>
        <dbReference type="ARBA" id="ARBA00022516"/>
    </source>
</evidence>
<keyword evidence="2 8" id="KW-0808">Transferase</keyword>
<dbReference type="EMBL" id="FOQC01000009">
    <property type="protein sequence ID" value="SFH69224.1"/>
    <property type="molecule type" value="Genomic_DNA"/>
</dbReference>
<evidence type="ECO:0000256" key="7">
    <source>
        <dbReference type="ARBA" id="ARBA00023160"/>
    </source>
</evidence>
<evidence type="ECO:0000313" key="12">
    <source>
        <dbReference type="Proteomes" id="UP000195947"/>
    </source>
</evidence>
<dbReference type="InterPro" id="IPR037143">
    <property type="entry name" value="4-PPantetheinyl_Trfase_dom_sf"/>
</dbReference>
<gene>
    <name evidence="8" type="primary">acpS</name>
    <name evidence="11" type="ORF">SAMN04488507_100954</name>
    <name evidence="10" type="ORF">TFLO_1410</name>
</gene>
<dbReference type="EC" id="2.7.8.7" evidence="8"/>
<dbReference type="HAMAP" id="MF_00101">
    <property type="entry name" value="AcpS"/>
    <property type="match status" value="1"/>
</dbReference>
<keyword evidence="5 8" id="KW-0460">Magnesium</keyword>